<keyword evidence="2" id="KW-1185">Reference proteome</keyword>
<name>A0A366KYJ4_9SPHI</name>
<dbReference type="EMBL" id="QNQU01000010">
    <property type="protein sequence ID" value="RBQ06711.1"/>
    <property type="molecule type" value="Genomic_DNA"/>
</dbReference>
<gene>
    <name evidence="1" type="ORF">DRW42_13075</name>
</gene>
<dbReference type="OrthoDB" id="969612at2"/>
<sequence length="122" mass="14219">MKALHELTNTGKGRLLFELFPDEMPALLDHLAEVCTNFRENHEEYKKNWDNGFMPFDYWFSLSEECAALLKKHGHTMRKNSKVFSDQLFYGYTALFIGDRILKYASHSGSENFKQAVALIYT</sequence>
<accession>A0A366KYJ4</accession>
<reference evidence="1 2" key="1">
    <citation type="submission" date="2018-07" db="EMBL/GenBank/DDBJ databases">
        <title>A draft genome of a endophytic bacteria, a new species of Pedobacter.</title>
        <authorList>
            <person name="Zhang Z.D."/>
            <person name="Chen Z.J."/>
        </authorList>
    </citation>
    <scope>NUCLEOTIDE SEQUENCE [LARGE SCALE GENOMIC DNA]</scope>
    <source>
        <strain evidence="1 2">RS10</strain>
    </source>
</reference>
<evidence type="ECO:0000313" key="1">
    <source>
        <dbReference type="EMBL" id="RBQ06711.1"/>
    </source>
</evidence>
<protein>
    <submittedName>
        <fullName evidence="1">Uncharacterized protein</fullName>
    </submittedName>
</protein>
<dbReference type="Proteomes" id="UP000252081">
    <property type="component" value="Unassembled WGS sequence"/>
</dbReference>
<comment type="caution">
    <text evidence="1">The sequence shown here is derived from an EMBL/GenBank/DDBJ whole genome shotgun (WGS) entry which is preliminary data.</text>
</comment>
<dbReference type="RefSeq" id="WP_113949274.1">
    <property type="nucleotide sequence ID" value="NZ_QNQU01000010.1"/>
</dbReference>
<organism evidence="1 2">
    <name type="scientific">Pedobacter miscanthi</name>
    <dbReference type="NCBI Taxonomy" id="2259170"/>
    <lineage>
        <taxon>Bacteria</taxon>
        <taxon>Pseudomonadati</taxon>
        <taxon>Bacteroidota</taxon>
        <taxon>Sphingobacteriia</taxon>
        <taxon>Sphingobacteriales</taxon>
        <taxon>Sphingobacteriaceae</taxon>
        <taxon>Pedobacter</taxon>
    </lineage>
</organism>
<proteinExistence type="predicted"/>
<evidence type="ECO:0000313" key="2">
    <source>
        <dbReference type="Proteomes" id="UP000252081"/>
    </source>
</evidence>
<dbReference type="AlphaFoldDB" id="A0A366KYJ4"/>